<dbReference type="InterPro" id="IPR017452">
    <property type="entry name" value="GPCR_Rhodpsn_7TM"/>
</dbReference>
<evidence type="ECO:0000313" key="9">
    <source>
        <dbReference type="RefSeq" id="XP_006818587.1"/>
    </source>
</evidence>
<keyword evidence="3 6" id="KW-1133">Transmembrane helix</keyword>
<accession>A0ABM0MEZ6</accession>
<evidence type="ECO:0000256" key="6">
    <source>
        <dbReference type="SAM" id="Phobius"/>
    </source>
</evidence>
<keyword evidence="2 5" id="KW-0812">Transmembrane</keyword>
<protein>
    <submittedName>
        <fullName evidence="9">Melanopsin-A-like</fullName>
    </submittedName>
</protein>
<comment type="similarity">
    <text evidence="5">Belongs to the G-protein coupled receptor 1 family.</text>
</comment>
<feature type="transmembrane region" description="Helical" evidence="6">
    <location>
        <begin position="103"/>
        <end position="126"/>
    </location>
</feature>
<evidence type="ECO:0000259" key="7">
    <source>
        <dbReference type="PROSITE" id="PS50262"/>
    </source>
</evidence>
<feature type="transmembrane region" description="Helical" evidence="6">
    <location>
        <begin position="245"/>
        <end position="269"/>
    </location>
</feature>
<keyword evidence="5" id="KW-0297">G-protein coupled receptor</keyword>
<feature type="transmembrane region" description="Helical" evidence="6">
    <location>
        <begin position="146"/>
        <end position="168"/>
    </location>
</feature>
<dbReference type="PROSITE" id="PS50262">
    <property type="entry name" value="G_PROTEIN_RECEP_F1_2"/>
    <property type="match status" value="1"/>
</dbReference>
<dbReference type="SUPFAM" id="SSF81321">
    <property type="entry name" value="Family A G protein-coupled receptor-like"/>
    <property type="match status" value="1"/>
</dbReference>
<feature type="transmembrane region" description="Helical" evidence="6">
    <location>
        <begin position="70"/>
        <end position="91"/>
    </location>
</feature>
<sequence>MATIDNLSTEFPIVEPETSGTGFDIISLVYCFIGIIGIFGNGVVCYIFLTDKHFKSITHRLILHQSCIDLTSSLLFLGLRVSILLTGAVGIPDGAFGNLICKAWYSATLLWGCLNTSCINLCLITLERYFGVCHPILHHRRGTIRLVTIAMIMAWVVGYLSEACWGWMTHWNENGACLFAWINDAHRIYMGIELFFIEFVIPLTIIVYCYIKIWQAVKVAPMTTNTLGVARSKVNGRVRWNIIRMLFVVAVVYFICWIPNVFGVSLWFLTFNQYWVVQGPLHEFTVTMAFINMCVNPIIYAAKYDEFQRACLEKLCCKKAGQVQEISTVQSAMSDIDSHAI</sequence>
<dbReference type="PANTHER" id="PTHR45698">
    <property type="entry name" value="TRACE AMINE-ASSOCIATED RECEPTOR 19N-RELATED"/>
    <property type="match status" value="1"/>
</dbReference>
<evidence type="ECO:0000256" key="4">
    <source>
        <dbReference type="ARBA" id="ARBA00023136"/>
    </source>
</evidence>
<dbReference type="PRINTS" id="PR00237">
    <property type="entry name" value="GPCRRHODOPSN"/>
</dbReference>
<feature type="transmembrane region" description="Helical" evidence="6">
    <location>
        <begin position="188"/>
        <end position="211"/>
    </location>
</feature>
<gene>
    <name evidence="9" type="primary">LOC102809568</name>
</gene>
<keyword evidence="4 6" id="KW-0472">Membrane</keyword>
<feature type="domain" description="G-protein coupled receptors family 1 profile" evidence="7">
    <location>
        <begin position="40"/>
        <end position="300"/>
    </location>
</feature>
<feature type="transmembrane region" description="Helical" evidence="6">
    <location>
        <begin position="281"/>
        <end position="302"/>
    </location>
</feature>
<dbReference type="PROSITE" id="PS00237">
    <property type="entry name" value="G_PROTEIN_RECEP_F1_1"/>
    <property type="match status" value="1"/>
</dbReference>
<dbReference type="Proteomes" id="UP000694865">
    <property type="component" value="Unplaced"/>
</dbReference>
<keyword evidence="5" id="KW-0675">Receptor</keyword>
<comment type="subcellular location">
    <subcellularLocation>
        <location evidence="1">Membrane</location>
    </subcellularLocation>
</comment>
<keyword evidence="8" id="KW-1185">Reference proteome</keyword>
<dbReference type="PANTHER" id="PTHR45698:SF1">
    <property type="entry name" value="TRACE AMINE-ASSOCIATED RECEPTOR 13C-LIKE"/>
    <property type="match status" value="1"/>
</dbReference>
<evidence type="ECO:0000313" key="8">
    <source>
        <dbReference type="Proteomes" id="UP000694865"/>
    </source>
</evidence>
<feature type="transmembrane region" description="Helical" evidence="6">
    <location>
        <begin position="25"/>
        <end position="49"/>
    </location>
</feature>
<evidence type="ECO:0000256" key="2">
    <source>
        <dbReference type="ARBA" id="ARBA00022692"/>
    </source>
</evidence>
<evidence type="ECO:0000256" key="1">
    <source>
        <dbReference type="ARBA" id="ARBA00004370"/>
    </source>
</evidence>
<evidence type="ECO:0000256" key="3">
    <source>
        <dbReference type="ARBA" id="ARBA00022989"/>
    </source>
</evidence>
<dbReference type="RefSeq" id="XP_006818587.1">
    <property type="nucleotide sequence ID" value="XM_006818524.1"/>
</dbReference>
<proteinExistence type="inferred from homology"/>
<evidence type="ECO:0000256" key="5">
    <source>
        <dbReference type="RuleBase" id="RU000688"/>
    </source>
</evidence>
<dbReference type="GeneID" id="102809568"/>
<keyword evidence="5" id="KW-0807">Transducer</keyword>
<reference evidence="9" key="1">
    <citation type="submission" date="2025-08" db="UniProtKB">
        <authorList>
            <consortium name="RefSeq"/>
        </authorList>
    </citation>
    <scope>IDENTIFICATION</scope>
    <source>
        <tissue evidence="9">Testes</tissue>
    </source>
</reference>
<organism evidence="8 9">
    <name type="scientific">Saccoglossus kowalevskii</name>
    <name type="common">Acorn worm</name>
    <dbReference type="NCBI Taxonomy" id="10224"/>
    <lineage>
        <taxon>Eukaryota</taxon>
        <taxon>Metazoa</taxon>
        <taxon>Hemichordata</taxon>
        <taxon>Enteropneusta</taxon>
        <taxon>Harrimaniidae</taxon>
        <taxon>Saccoglossus</taxon>
    </lineage>
</organism>
<dbReference type="CDD" id="cd00637">
    <property type="entry name" value="7tm_classA_rhodopsin-like"/>
    <property type="match status" value="1"/>
</dbReference>
<name>A0ABM0MEZ6_SACKO</name>
<dbReference type="Gene3D" id="1.20.1070.10">
    <property type="entry name" value="Rhodopsin 7-helix transmembrane proteins"/>
    <property type="match status" value="1"/>
</dbReference>
<dbReference type="InterPro" id="IPR000276">
    <property type="entry name" value="GPCR_Rhodpsn"/>
</dbReference>
<dbReference type="Pfam" id="PF00001">
    <property type="entry name" value="7tm_1"/>
    <property type="match status" value="1"/>
</dbReference>